<dbReference type="InterPro" id="IPR003018">
    <property type="entry name" value="GAF"/>
</dbReference>
<protein>
    <submittedName>
        <fullName evidence="2">GAF sensor protein</fullName>
    </submittedName>
</protein>
<feature type="domain" description="GAF" evidence="1">
    <location>
        <begin position="25"/>
        <end position="152"/>
    </location>
</feature>
<dbReference type="EMBL" id="AUZX01001960">
    <property type="protein sequence ID" value="EQD77869.1"/>
    <property type="molecule type" value="Genomic_DNA"/>
</dbReference>
<accession>T1D8X0</accession>
<gene>
    <name evidence="2" type="ORF">B1A_02648</name>
</gene>
<dbReference type="Gene3D" id="3.30.450.40">
    <property type="match status" value="1"/>
</dbReference>
<dbReference type="Pfam" id="PF01590">
    <property type="entry name" value="GAF"/>
    <property type="match status" value="1"/>
</dbReference>
<organism evidence="2">
    <name type="scientific">mine drainage metagenome</name>
    <dbReference type="NCBI Taxonomy" id="410659"/>
    <lineage>
        <taxon>unclassified sequences</taxon>
        <taxon>metagenomes</taxon>
        <taxon>ecological metagenomes</taxon>
    </lineage>
</organism>
<evidence type="ECO:0000259" key="1">
    <source>
        <dbReference type="Pfam" id="PF01590"/>
    </source>
</evidence>
<sequence length="158" mass="18169">MLIMVLQNRERFIFEVERRINDELDLLMQFICDNLSMVNSLYNWIGIYVLRDGKLKLQAFCGKETEHVEINLGDGLCSLAITRDEVVNEPEVKSNTKYLACFPETESELVIPIRHNGDPIGELDIDSETKNAFKLEDEEFLLKLGDLVSVRISEAFEP</sequence>
<comment type="caution">
    <text evidence="2">The sequence shown here is derived from an EMBL/GenBank/DDBJ whole genome shotgun (WGS) entry which is preliminary data.</text>
</comment>
<name>T1D8X0_9ZZZZ</name>
<proteinExistence type="predicted"/>
<dbReference type="InterPro" id="IPR029016">
    <property type="entry name" value="GAF-like_dom_sf"/>
</dbReference>
<reference evidence="2" key="2">
    <citation type="journal article" date="2014" name="ISME J.">
        <title>Microbial stratification in low pH oxic and suboxic macroscopic growths along an acid mine drainage.</title>
        <authorList>
            <person name="Mendez-Garcia C."/>
            <person name="Mesa V."/>
            <person name="Sprenger R.R."/>
            <person name="Richter M."/>
            <person name="Diez M.S."/>
            <person name="Solano J."/>
            <person name="Bargiela R."/>
            <person name="Golyshina O.V."/>
            <person name="Manteca A."/>
            <person name="Ramos J.L."/>
            <person name="Gallego J.R."/>
            <person name="Llorente I."/>
            <person name="Martins Dos Santos V.A."/>
            <person name="Jensen O.N."/>
            <person name="Pelaez A.I."/>
            <person name="Sanchez J."/>
            <person name="Ferrer M."/>
        </authorList>
    </citation>
    <scope>NUCLEOTIDE SEQUENCE</scope>
</reference>
<dbReference type="AlphaFoldDB" id="T1D8X0"/>
<evidence type="ECO:0000313" key="2">
    <source>
        <dbReference type="EMBL" id="EQD77869.1"/>
    </source>
</evidence>
<reference evidence="2" key="1">
    <citation type="submission" date="2013-08" db="EMBL/GenBank/DDBJ databases">
        <authorList>
            <person name="Mendez C."/>
            <person name="Richter M."/>
            <person name="Ferrer M."/>
            <person name="Sanchez J."/>
        </authorList>
    </citation>
    <scope>NUCLEOTIDE SEQUENCE</scope>
</reference>
<dbReference type="SUPFAM" id="SSF55781">
    <property type="entry name" value="GAF domain-like"/>
    <property type="match status" value="1"/>
</dbReference>